<feature type="signal peptide" evidence="1">
    <location>
        <begin position="1"/>
        <end position="29"/>
    </location>
</feature>
<dbReference type="Pfam" id="PF18483">
    <property type="entry name" value="Lectin_L-type_dom"/>
    <property type="match status" value="1"/>
</dbReference>
<dbReference type="SUPFAM" id="SSF49899">
    <property type="entry name" value="Concanavalin A-like lectins/glucanases"/>
    <property type="match status" value="1"/>
</dbReference>
<evidence type="ECO:0000313" key="3">
    <source>
        <dbReference type="Proteomes" id="UP000254807"/>
    </source>
</evidence>
<dbReference type="CDD" id="cd01951">
    <property type="entry name" value="lectin_L-type"/>
    <property type="match status" value="1"/>
</dbReference>
<dbReference type="AlphaFoldDB" id="A0A376GXQ0"/>
<evidence type="ECO:0000313" key="2">
    <source>
        <dbReference type="EMBL" id="STD81684.1"/>
    </source>
</evidence>
<accession>A0A376GXQ0</accession>
<sequence length="720" mass="78766">MKKLLKSFCLSLLFIGTFWLLQGQQTVFAAVTAPGFTTLPINQVMISTAGKAGSLQGTEGHNYVQINDTTTNSSGAVWFNNPISFTRDFHLEMAFYIENTANDSDGLAFVMQSSGPKAIGAEVGSTIGVWANIAGTDPLSKGAIPNSIAIEFDTYYNNNGGILATDRMMDRDVPTKGHHIAWSYPGSNASYTTDGWLMVDKVLNHYNTVGVSDISDGKWHTFIVEYNHANQQFHYVVPDFNVDVTIPVDDTFKSNLNLTNSAPVYFGFTGANGGFAQNKAVAFVDVQGLVEIDMRTGVFQREPDQVMLDTGTVMDKPVEVDASKEMTYATYIDFKQTSDLSSLNPGIKLKLTLPDNVSVKDTVYFGKPEDIMLNGFPDGGTPIEYTRETGEISIVLPKLEKGNAYIVHFRVKYSGTPVDANIDEVIPVETTFGGNAFVSSFTSGGADTHFYTVKGKLPPTLTSGQATMSEAQKTAPILRQNRNAYTDISVEDSNSTQAQLFISDLFSQQKELQEEDFTLKTVLERTDLSDPFHYTLESETSGLSPGTTYYFAAYVVDTEGNSSAIHYFAIDFRGIVELKSVPESFKGTTVTINELARAMDSNGLASIKVPIATTSKTLTISNTSEGTWKLSGQTTPFMNSGASLADEVQLVLYDSTDNSLFCTITSDKKVIFEQTPSNKDLSVDLSQYDCYLRFAPKIDTLSPGTYQGKVNWQLDSTITD</sequence>
<dbReference type="Gene3D" id="2.60.120.200">
    <property type="match status" value="1"/>
</dbReference>
<dbReference type="InterPro" id="IPR013320">
    <property type="entry name" value="ConA-like_dom_sf"/>
</dbReference>
<keyword evidence="3" id="KW-1185">Reference proteome</keyword>
<gene>
    <name evidence="2" type="ORF">NCTC12360_00097</name>
</gene>
<dbReference type="OrthoDB" id="2306834at2"/>
<evidence type="ECO:0000256" key="1">
    <source>
        <dbReference type="SAM" id="SignalP"/>
    </source>
</evidence>
<dbReference type="EMBL" id="UFYW01000001">
    <property type="protein sequence ID" value="STD81684.1"/>
    <property type="molecule type" value="Genomic_DNA"/>
</dbReference>
<dbReference type="InterPro" id="IPR056573">
    <property type="entry name" value="Lectin_L-type_dom"/>
</dbReference>
<name>A0A376GXQ0_ENTGA</name>
<protein>
    <submittedName>
        <fullName evidence="2">Fructose PTS system, IIA component domain</fullName>
    </submittedName>
</protein>
<dbReference type="RefSeq" id="WP_060814089.1">
    <property type="nucleotide sequence ID" value="NZ_JARPZP010000001.1"/>
</dbReference>
<feature type="chain" id="PRO_5016995141" evidence="1">
    <location>
        <begin position="30"/>
        <end position="720"/>
    </location>
</feature>
<proteinExistence type="predicted"/>
<keyword evidence="1" id="KW-0732">Signal</keyword>
<reference evidence="2 3" key="1">
    <citation type="submission" date="2018-06" db="EMBL/GenBank/DDBJ databases">
        <authorList>
            <consortium name="Pathogen Informatics"/>
            <person name="Doyle S."/>
        </authorList>
    </citation>
    <scope>NUCLEOTIDE SEQUENCE [LARGE SCALE GENOMIC DNA]</scope>
    <source>
        <strain evidence="2 3">NCTC12360</strain>
    </source>
</reference>
<organism evidence="2 3">
    <name type="scientific">Enterococcus gallinarum</name>
    <dbReference type="NCBI Taxonomy" id="1353"/>
    <lineage>
        <taxon>Bacteria</taxon>
        <taxon>Bacillati</taxon>
        <taxon>Bacillota</taxon>
        <taxon>Bacilli</taxon>
        <taxon>Lactobacillales</taxon>
        <taxon>Enterococcaceae</taxon>
        <taxon>Enterococcus</taxon>
    </lineage>
</organism>
<dbReference type="Proteomes" id="UP000254807">
    <property type="component" value="Unassembled WGS sequence"/>
</dbReference>